<organism evidence="1 2">
    <name type="scientific">Romanomermis culicivorax</name>
    <name type="common">Nematode worm</name>
    <dbReference type="NCBI Taxonomy" id="13658"/>
    <lineage>
        <taxon>Eukaryota</taxon>
        <taxon>Metazoa</taxon>
        <taxon>Ecdysozoa</taxon>
        <taxon>Nematoda</taxon>
        <taxon>Enoplea</taxon>
        <taxon>Dorylaimia</taxon>
        <taxon>Mermithida</taxon>
        <taxon>Mermithoidea</taxon>
        <taxon>Mermithidae</taxon>
        <taxon>Romanomermis</taxon>
    </lineage>
</organism>
<dbReference type="AlphaFoldDB" id="A0A915L1K2"/>
<protein>
    <submittedName>
        <fullName evidence="2">Uncharacterized protein</fullName>
    </submittedName>
</protein>
<reference evidence="2" key="1">
    <citation type="submission" date="2022-11" db="UniProtKB">
        <authorList>
            <consortium name="WormBaseParasite"/>
        </authorList>
    </citation>
    <scope>IDENTIFICATION</scope>
</reference>
<accession>A0A915L1K2</accession>
<proteinExistence type="predicted"/>
<dbReference type="WBParaSite" id="nRc.2.0.1.t44595-RA">
    <property type="protein sequence ID" value="nRc.2.0.1.t44595-RA"/>
    <property type="gene ID" value="nRc.2.0.1.g44595"/>
</dbReference>
<name>A0A915L1K2_ROMCU</name>
<sequence length="110" mass="12096">MDGGCRPGRTIVAGEKGEPALTVLFVPGALAGREHGRKAIIIGNILKFLNLSFFTCASMWNKQLLFTFEDFRRSTKIPASVFVFFGLKLVENRAPPTNGSSLAKPRTKIR</sequence>
<evidence type="ECO:0000313" key="2">
    <source>
        <dbReference type="WBParaSite" id="nRc.2.0.1.t44595-RA"/>
    </source>
</evidence>
<evidence type="ECO:0000313" key="1">
    <source>
        <dbReference type="Proteomes" id="UP000887565"/>
    </source>
</evidence>
<keyword evidence="1" id="KW-1185">Reference proteome</keyword>
<dbReference type="Proteomes" id="UP000887565">
    <property type="component" value="Unplaced"/>
</dbReference>